<keyword evidence="7 12" id="KW-1133">Transmembrane helix</keyword>
<dbReference type="Pfam" id="PF00119">
    <property type="entry name" value="ATP-synt_A"/>
    <property type="match status" value="1"/>
</dbReference>
<comment type="subcellular location">
    <subcellularLocation>
        <location evidence="1">Membrane</location>
        <topology evidence="1">Multi-pass membrane protein</topology>
    </subcellularLocation>
    <subcellularLocation>
        <location evidence="11">Mitochondrion inner membrane</location>
        <topology evidence="11">Multi-pass membrane protein</topology>
    </subcellularLocation>
</comment>
<evidence type="ECO:0000256" key="5">
    <source>
        <dbReference type="ARBA" id="ARBA00022692"/>
    </source>
</evidence>
<dbReference type="PANTHER" id="PTHR11410">
    <property type="entry name" value="ATP SYNTHASE SUBUNIT A"/>
    <property type="match status" value="1"/>
</dbReference>
<dbReference type="SUPFAM" id="SSF81336">
    <property type="entry name" value="F1F0 ATP synthase subunit A"/>
    <property type="match status" value="1"/>
</dbReference>
<keyword evidence="3" id="KW-0813">Transport</keyword>
<keyword evidence="13" id="KW-0496">Mitochondrion</keyword>
<evidence type="ECO:0000256" key="2">
    <source>
        <dbReference type="ARBA" id="ARBA00006810"/>
    </source>
</evidence>
<dbReference type="Gene3D" id="1.20.120.220">
    <property type="entry name" value="ATP synthase, F0 complex, subunit A"/>
    <property type="match status" value="1"/>
</dbReference>
<keyword evidence="6" id="KW-0375">Hydrogen ion transport</keyword>
<proteinExistence type="inferred from homology"/>
<protein>
    <recommendedName>
        <fullName evidence="11">ATP synthase subunit a</fullName>
    </recommendedName>
</protein>
<feature type="transmembrane region" description="Helical" evidence="12">
    <location>
        <begin position="193"/>
        <end position="218"/>
    </location>
</feature>
<evidence type="ECO:0000256" key="12">
    <source>
        <dbReference type="SAM" id="Phobius"/>
    </source>
</evidence>
<name>A0A1L5BW55_9CRUS</name>
<dbReference type="GO" id="GO:0045259">
    <property type="term" value="C:proton-transporting ATP synthase complex"/>
    <property type="evidence" value="ECO:0007669"/>
    <property type="project" value="UniProtKB-KW"/>
</dbReference>
<sequence>MMTSLFSIFDPATPSFILSNWMSLALFTLLVPLFTWIYPNRSSSIVNTMTGTIFKEFSPLLKKYTNFVIFPVALLTFIFWNNLFGLAPYIFTGTGQMTFTASLSLSVWSTFMLFTCLNNLPNLLTHLIPQGTPIPLMPFMVLVETISILIRPLTLAVRLMANIVAGHLLIVILNSADIPFGPATPIMFAAKQLLTLLEVAVAIIQAYVFSVLVTLYAAEATS</sequence>
<keyword evidence="10" id="KW-0066">ATP synthesis</keyword>
<keyword evidence="4" id="KW-0138">CF(0)</keyword>
<evidence type="ECO:0000256" key="1">
    <source>
        <dbReference type="ARBA" id="ARBA00004141"/>
    </source>
</evidence>
<evidence type="ECO:0000313" key="13">
    <source>
        <dbReference type="EMBL" id="APL97199.1"/>
    </source>
</evidence>
<evidence type="ECO:0000256" key="11">
    <source>
        <dbReference type="RuleBase" id="RU004450"/>
    </source>
</evidence>
<feature type="transmembrane region" description="Helical" evidence="12">
    <location>
        <begin position="67"/>
        <end position="91"/>
    </location>
</feature>
<dbReference type="EMBL" id="KX341968">
    <property type="protein sequence ID" value="APL97199.1"/>
    <property type="molecule type" value="Genomic_DNA"/>
</dbReference>
<comment type="similarity">
    <text evidence="2">Belongs to the ATPase A chain family.</text>
</comment>
<evidence type="ECO:0000256" key="10">
    <source>
        <dbReference type="ARBA" id="ARBA00023310"/>
    </source>
</evidence>
<dbReference type="PROSITE" id="PS00449">
    <property type="entry name" value="ATPASE_A"/>
    <property type="match status" value="1"/>
</dbReference>
<dbReference type="RefSeq" id="YP_009339309.1">
    <property type="nucleotide sequence ID" value="NC_033362.1"/>
</dbReference>
<keyword evidence="5 12" id="KW-0812">Transmembrane</keyword>
<dbReference type="AlphaFoldDB" id="A0A1L5BW55"/>
<feature type="transmembrane region" description="Helical" evidence="12">
    <location>
        <begin position="132"/>
        <end position="150"/>
    </location>
</feature>
<evidence type="ECO:0000256" key="7">
    <source>
        <dbReference type="ARBA" id="ARBA00022989"/>
    </source>
</evidence>
<dbReference type="GO" id="GO:0046933">
    <property type="term" value="F:proton-transporting ATP synthase activity, rotational mechanism"/>
    <property type="evidence" value="ECO:0007669"/>
    <property type="project" value="TreeGrafter"/>
</dbReference>
<dbReference type="GO" id="GO:0005743">
    <property type="term" value="C:mitochondrial inner membrane"/>
    <property type="evidence" value="ECO:0007669"/>
    <property type="project" value="UniProtKB-SubCell"/>
</dbReference>
<accession>A0A1L5BW55</accession>
<dbReference type="CDD" id="cd00310">
    <property type="entry name" value="ATP-synt_Fo_a_6"/>
    <property type="match status" value="1"/>
</dbReference>
<keyword evidence="8" id="KW-0406">Ion transport</keyword>
<dbReference type="NCBIfam" id="TIGR01131">
    <property type="entry name" value="ATP_synt_6_or_A"/>
    <property type="match status" value="1"/>
</dbReference>
<dbReference type="InterPro" id="IPR045083">
    <property type="entry name" value="ATP_synth_F0_asu_bact/mt"/>
</dbReference>
<evidence type="ECO:0000256" key="6">
    <source>
        <dbReference type="ARBA" id="ARBA00022781"/>
    </source>
</evidence>
<dbReference type="InterPro" id="IPR023011">
    <property type="entry name" value="ATP_synth_F0_asu_AS"/>
</dbReference>
<dbReference type="PRINTS" id="PR00123">
    <property type="entry name" value="ATPASEA"/>
</dbReference>
<reference evidence="13" key="1">
    <citation type="journal article" date="2016" name="BMC Genomics">
        <title>Evolution of mitochondrial genomes in Baikalian amphipods.</title>
        <authorList>
            <person name="Romanova E.V."/>
            <person name="Aleoshin V.V."/>
            <person name="Kamaltynov R.M."/>
            <person name="Mikhailov K.V."/>
            <person name="Logacheva M.D."/>
            <person name="Sirotinina E.A."/>
            <person name="Gornov A.Y."/>
            <person name="Anikin A.S."/>
            <person name="Sherbakov D.Y."/>
        </authorList>
    </citation>
    <scope>NUCLEOTIDE SEQUENCE</scope>
</reference>
<geneLocation type="mitochondrion" evidence="13"/>
<dbReference type="InterPro" id="IPR000568">
    <property type="entry name" value="ATP_synth_F0_asu"/>
</dbReference>
<dbReference type="CTD" id="4508"/>
<organism evidence="13">
    <name type="scientific">Pallaseopsis kessleri</name>
    <dbReference type="NCBI Taxonomy" id="686709"/>
    <lineage>
        <taxon>Eukaryota</taxon>
        <taxon>Metazoa</taxon>
        <taxon>Ecdysozoa</taxon>
        <taxon>Arthropoda</taxon>
        <taxon>Crustacea</taxon>
        <taxon>Multicrustacea</taxon>
        <taxon>Malacostraca</taxon>
        <taxon>Eumalacostraca</taxon>
        <taxon>Peracarida</taxon>
        <taxon>Amphipoda</taxon>
        <taxon>Senticaudata</taxon>
        <taxon>Gammarida</taxon>
        <taxon>Gammaridira</taxon>
        <taxon>Gammaroidea</taxon>
        <taxon>Pallaseidae</taxon>
        <taxon>Pallaseopsis</taxon>
    </lineage>
</organism>
<keyword evidence="9 12" id="KW-0472">Membrane</keyword>
<dbReference type="SMR" id="A0A1L5BW55"/>
<feature type="transmembrane region" description="Helical" evidence="12">
    <location>
        <begin position="20"/>
        <end position="39"/>
    </location>
</feature>
<dbReference type="PANTHER" id="PTHR11410:SF0">
    <property type="entry name" value="ATP SYNTHASE SUBUNIT A"/>
    <property type="match status" value="1"/>
</dbReference>
<evidence type="ECO:0000256" key="4">
    <source>
        <dbReference type="ARBA" id="ARBA00022547"/>
    </source>
</evidence>
<dbReference type="InterPro" id="IPR035908">
    <property type="entry name" value="F0_ATP_A_sf"/>
</dbReference>
<feature type="transmembrane region" description="Helical" evidence="12">
    <location>
        <begin position="97"/>
        <end position="120"/>
    </location>
</feature>
<evidence type="ECO:0000256" key="3">
    <source>
        <dbReference type="ARBA" id="ARBA00022448"/>
    </source>
</evidence>
<gene>
    <name evidence="13" type="primary">ATP6</name>
</gene>
<evidence type="ECO:0000256" key="8">
    <source>
        <dbReference type="ARBA" id="ARBA00023065"/>
    </source>
</evidence>
<dbReference type="GeneID" id="30859565"/>
<evidence type="ECO:0000256" key="9">
    <source>
        <dbReference type="ARBA" id="ARBA00023136"/>
    </source>
</evidence>